<reference evidence="1 2" key="1">
    <citation type="submission" date="2018-10" db="EMBL/GenBank/DDBJ databases">
        <title>Genomic Encyclopedia of Archaeal and Bacterial Type Strains, Phase II (KMG-II): from individual species to whole genera.</title>
        <authorList>
            <person name="Goeker M."/>
        </authorList>
    </citation>
    <scope>NUCLEOTIDE SEQUENCE [LARGE SCALE GENOMIC DNA]</scope>
    <source>
        <strain evidence="1 2">DSM 25217</strain>
    </source>
</reference>
<dbReference type="InterPro" id="IPR019285">
    <property type="entry name" value="DUF2336"/>
</dbReference>
<dbReference type="Proteomes" id="UP000271227">
    <property type="component" value="Unassembled WGS sequence"/>
</dbReference>
<evidence type="ECO:0000313" key="2">
    <source>
        <dbReference type="Proteomes" id="UP000271227"/>
    </source>
</evidence>
<organism evidence="1 2">
    <name type="scientific">Eilatimonas milleporae</name>
    <dbReference type="NCBI Taxonomy" id="911205"/>
    <lineage>
        <taxon>Bacteria</taxon>
        <taxon>Pseudomonadati</taxon>
        <taxon>Pseudomonadota</taxon>
        <taxon>Alphaproteobacteria</taxon>
        <taxon>Kordiimonadales</taxon>
        <taxon>Kordiimonadaceae</taxon>
        <taxon>Eilatimonas</taxon>
    </lineage>
</organism>
<dbReference type="InParanoid" id="A0A3M0CLJ2"/>
<keyword evidence="2" id="KW-1185">Reference proteome</keyword>
<dbReference type="AlphaFoldDB" id="A0A3M0CLJ2"/>
<gene>
    <name evidence="1" type="ORF">BXY39_1907</name>
</gene>
<comment type="caution">
    <text evidence="1">The sequence shown here is derived from an EMBL/GenBank/DDBJ whole genome shotgun (WGS) entry which is preliminary data.</text>
</comment>
<evidence type="ECO:0000313" key="1">
    <source>
        <dbReference type="EMBL" id="RMB07816.1"/>
    </source>
</evidence>
<protein>
    <submittedName>
        <fullName evidence="1">Uncharacterized protein (DUF2336 family)</fullName>
    </submittedName>
</protein>
<accession>A0A3M0CLJ2</accession>
<dbReference type="RefSeq" id="WP_170163736.1">
    <property type="nucleotide sequence ID" value="NZ_REFR01000011.1"/>
</dbReference>
<dbReference type="EMBL" id="REFR01000011">
    <property type="protein sequence ID" value="RMB07816.1"/>
    <property type="molecule type" value="Genomic_DNA"/>
</dbReference>
<dbReference type="Pfam" id="PF10098">
    <property type="entry name" value="DUF2336"/>
    <property type="match status" value="1"/>
</dbReference>
<proteinExistence type="predicted"/>
<name>A0A3M0CLJ2_9PROT</name>
<sequence>MFLGVDTVRLVNAQRLEKVILAKKVGQFLNGRHPDDDRAVVADVARMLAKDVSDQVREALAFELRNCDDLPKDIGESIARDVESVSGPFLATSTLFTDEETAALIPELAEHARLVIARRNDLGEQTVEAIVETAAKPTVGYVVRNHRLSLSERACDGVVRRFGGDRPMMDDLSMRSDLPMSIVRRIVDRISARHREALVDHYGLEVPVADRIAASSRARALKRSLGKASPAQVHAFVVDLRKNGQLNPELTAEMAEADCPEFMVSALALESGLPLGEVRARLRLHYRKDFVKLLKRASVPRDLAPRYLAAAKKHFAAPDMD</sequence>